<dbReference type="Gene3D" id="3.30.470.10">
    <property type="match status" value="1"/>
</dbReference>
<dbReference type="InterPro" id="IPR043131">
    <property type="entry name" value="BCAT-like_N"/>
</dbReference>
<dbReference type="Gene3D" id="3.20.10.10">
    <property type="entry name" value="D-amino Acid Aminotransferase, subunit A, domain 2"/>
    <property type="match status" value="1"/>
</dbReference>
<dbReference type="SUPFAM" id="SSF56752">
    <property type="entry name" value="D-aminoacid aminotransferase-like PLP-dependent enzymes"/>
    <property type="match status" value="1"/>
</dbReference>
<evidence type="ECO:0000313" key="2">
    <source>
        <dbReference type="Proteomes" id="UP000307173"/>
    </source>
</evidence>
<evidence type="ECO:0000313" key="1">
    <source>
        <dbReference type="EMBL" id="TID13160.1"/>
    </source>
</evidence>
<dbReference type="InterPro" id="IPR043132">
    <property type="entry name" value="BCAT-like_C"/>
</dbReference>
<protein>
    <submittedName>
        <fullName evidence="1">Uncharacterized protein</fullName>
    </submittedName>
</protein>
<proteinExistence type="predicted"/>
<keyword evidence="2" id="KW-1185">Reference proteome</keyword>
<name>A0A4T0WUG2_9ASCO</name>
<accession>A0A4T0WUG2</accession>
<dbReference type="GO" id="GO:0003824">
    <property type="term" value="F:catalytic activity"/>
    <property type="evidence" value="ECO:0007669"/>
    <property type="project" value="InterPro"/>
</dbReference>
<comment type="caution">
    <text evidence="1">The sequence shown here is derived from an EMBL/GenBank/DDBJ whole genome shotgun (WGS) entry which is preliminary data.</text>
</comment>
<dbReference type="Proteomes" id="UP000307173">
    <property type="component" value="Unassembled WGS sequence"/>
</dbReference>
<reference evidence="1 2" key="1">
    <citation type="journal article" date="2019" name="Front. Genet.">
        <title>Whole-Genome Sequencing of the Opportunistic Yeast Pathogen Candida inconspicua Uncovers Its Hybrid Origin.</title>
        <authorList>
            <person name="Mixao V."/>
            <person name="Hansen A.P."/>
            <person name="Saus E."/>
            <person name="Boekhout T."/>
            <person name="Lass-Florl C."/>
            <person name="Gabaldon T."/>
        </authorList>
    </citation>
    <scope>NUCLEOTIDE SEQUENCE [LARGE SCALE GENOMIC DNA]</scope>
    <source>
        <strain evidence="1 2">CBS 180</strain>
    </source>
</reference>
<dbReference type="InterPro" id="IPR001544">
    <property type="entry name" value="Aminotrans_IV"/>
</dbReference>
<dbReference type="STRING" id="52247.A0A4T0WUG2"/>
<dbReference type="Pfam" id="PF01063">
    <property type="entry name" value="Aminotran_4"/>
    <property type="match status" value="1"/>
</dbReference>
<organism evidence="1 2">
    <name type="scientific">Pichia inconspicua</name>
    <dbReference type="NCBI Taxonomy" id="52247"/>
    <lineage>
        <taxon>Eukaryota</taxon>
        <taxon>Fungi</taxon>
        <taxon>Dikarya</taxon>
        <taxon>Ascomycota</taxon>
        <taxon>Saccharomycotina</taxon>
        <taxon>Pichiomycetes</taxon>
        <taxon>Pichiales</taxon>
        <taxon>Pichiaceae</taxon>
        <taxon>Pichia</taxon>
    </lineage>
</organism>
<sequence length="300" mass="34347">MDEALEKKCDELAESIFQQYSIPNDVDFKIFTTLRYDPSTYSDDIPVVDAVNYIPLHHSFFYLLSEHIEKLKRAGEYFNFPTKNLNMDTLLFHLTLALRDADKLVSHRVKITVSKDGEYGIEFAPLPKSHFLSLTIPTYESFQKKSTNSMPAYLKQWVGWTIYLDTVGTMPTPFTSFKTTIRKAYDDARKRFDIVPGDKREVLLYDSNETIMEGSITSVAFWRKVKEPNPEESIFQWITPALSVGYDESHWTGVSFNTLRRGPSSKVSLATSPTISIDSSINALQLKFSLFESCSFTSSR</sequence>
<gene>
    <name evidence="1" type="ORF">CANINC_005016</name>
</gene>
<dbReference type="OrthoDB" id="5288718at2759"/>
<dbReference type="AlphaFoldDB" id="A0A4T0WUG2"/>
<dbReference type="EMBL" id="SELW01000681">
    <property type="protein sequence ID" value="TID13160.1"/>
    <property type="molecule type" value="Genomic_DNA"/>
</dbReference>
<dbReference type="InterPro" id="IPR036038">
    <property type="entry name" value="Aminotransferase-like"/>
</dbReference>